<dbReference type="PIRSF" id="PIRSF003203">
    <property type="entry name" value="AzlD"/>
    <property type="match status" value="1"/>
</dbReference>
<reference evidence="2" key="1">
    <citation type="submission" date="2020-10" db="EMBL/GenBank/DDBJ databases">
        <authorList>
            <person name="Gilroy R."/>
        </authorList>
    </citation>
    <scope>NUCLEOTIDE SEQUENCE</scope>
    <source>
        <strain evidence="2">11167</strain>
    </source>
</reference>
<feature type="transmembrane region" description="Helical" evidence="1">
    <location>
        <begin position="6"/>
        <end position="28"/>
    </location>
</feature>
<dbReference type="InterPro" id="IPR008407">
    <property type="entry name" value="Brnchd-chn_aa_trnsp_AzlD"/>
</dbReference>
<evidence type="ECO:0000313" key="3">
    <source>
        <dbReference type="Proteomes" id="UP000823633"/>
    </source>
</evidence>
<accession>A0A9D9E8H4</accession>
<sequence>MTTGQQIITIALVVLGTVLTRALPFIIFPEGRKPPKFISYLGTVLPYAVIGMLVVYCLRDAVFSSWHALPELIAIAITAIVHKIRHNTLLSIAIGTAAYMLLVQNIF</sequence>
<keyword evidence="1" id="KW-1133">Transmembrane helix</keyword>
<gene>
    <name evidence="2" type="ORF">IAC42_05800</name>
</gene>
<keyword evidence="1" id="KW-0812">Transmembrane</keyword>
<comment type="caution">
    <text evidence="2">The sequence shown here is derived from an EMBL/GenBank/DDBJ whole genome shotgun (WGS) entry which is preliminary data.</text>
</comment>
<reference evidence="2" key="2">
    <citation type="journal article" date="2021" name="PeerJ">
        <title>Extensive microbial diversity within the chicken gut microbiome revealed by metagenomics and culture.</title>
        <authorList>
            <person name="Gilroy R."/>
            <person name="Ravi A."/>
            <person name="Getino M."/>
            <person name="Pursley I."/>
            <person name="Horton D.L."/>
            <person name="Alikhan N.F."/>
            <person name="Baker D."/>
            <person name="Gharbi K."/>
            <person name="Hall N."/>
            <person name="Watson M."/>
            <person name="Adriaenssens E.M."/>
            <person name="Foster-Nyarko E."/>
            <person name="Jarju S."/>
            <person name="Secka A."/>
            <person name="Antonio M."/>
            <person name="Oren A."/>
            <person name="Chaudhuri R.R."/>
            <person name="La Ragione R."/>
            <person name="Hildebrand F."/>
            <person name="Pallen M.J."/>
        </authorList>
    </citation>
    <scope>NUCLEOTIDE SEQUENCE</scope>
    <source>
        <strain evidence="2">11167</strain>
    </source>
</reference>
<keyword evidence="1" id="KW-0472">Membrane</keyword>
<dbReference type="AlphaFoldDB" id="A0A9D9E8H4"/>
<feature type="transmembrane region" description="Helical" evidence="1">
    <location>
        <begin position="88"/>
        <end position="106"/>
    </location>
</feature>
<feature type="transmembrane region" description="Helical" evidence="1">
    <location>
        <begin position="37"/>
        <end position="56"/>
    </location>
</feature>
<dbReference type="Proteomes" id="UP000823633">
    <property type="component" value="Unassembled WGS sequence"/>
</dbReference>
<name>A0A9D9E8H4_9SPIR</name>
<organism evidence="2 3">
    <name type="scientific">Candidatus Aphodenecus pullistercoris</name>
    <dbReference type="NCBI Taxonomy" id="2840669"/>
    <lineage>
        <taxon>Bacteria</taxon>
        <taxon>Pseudomonadati</taxon>
        <taxon>Spirochaetota</taxon>
        <taxon>Spirochaetia</taxon>
        <taxon>Spirochaetales</taxon>
        <taxon>Candidatus Aphodenecus</taxon>
    </lineage>
</organism>
<dbReference type="Pfam" id="PF05437">
    <property type="entry name" value="AzlD"/>
    <property type="match status" value="1"/>
</dbReference>
<evidence type="ECO:0000313" key="2">
    <source>
        <dbReference type="EMBL" id="MBO8443256.1"/>
    </source>
</evidence>
<evidence type="ECO:0000256" key="1">
    <source>
        <dbReference type="SAM" id="Phobius"/>
    </source>
</evidence>
<proteinExistence type="predicted"/>
<protein>
    <submittedName>
        <fullName evidence="2">AzlD domain-containing protein</fullName>
    </submittedName>
</protein>
<dbReference type="EMBL" id="JADIMU010000037">
    <property type="protein sequence ID" value="MBO8443256.1"/>
    <property type="molecule type" value="Genomic_DNA"/>
</dbReference>